<dbReference type="PANTHER" id="PTHR30502:SF0">
    <property type="entry name" value="PHOSPHOENOLPYRUVATE CARBOXYLASE FAMILY PROTEIN"/>
    <property type="match status" value="1"/>
</dbReference>
<dbReference type="InterPro" id="IPR005000">
    <property type="entry name" value="Aldolase/citrate-lyase_domain"/>
</dbReference>
<sequence>MPFDTALDKASTDGSTQFGFWLTIPSAALARTILRSNASSSAKRFSWVLIDAEHGFITDQDYYELSSAVGSEGASPIIRVPWNEEWMIKRALDAGAHGILTPMCHSEADAAKIVQYCKYPPLGSRGYGPAFAPHAFPGLKVGPTYEQGANETLKVMVQIESKAGVENVEKIAQVEGLDVLLIGPFDLSKQLQVPRGGEEHEAAIKRILSAAHAAGKKAAIYCTNGEDAQRRAQQGFDMVSIASIEGALAEKMQAELDVATGQTEQTKVERSY</sequence>
<feature type="domain" description="HpcH/HpaI aldolase/citrate lyase" evidence="4">
    <location>
        <begin position="43"/>
        <end position="242"/>
    </location>
</feature>
<dbReference type="InterPro" id="IPR050251">
    <property type="entry name" value="HpcH-HpaI_aldolase"/>
</dbReference>
<dbReference type="Pfam" id="PF03328">
    <property type="entry name" value="HpcH_HpaI"/>
    <property type="match status" value="1"/>
</dbReference>
<evidence type="ECO:0000256" key="2">
    <source>
        <dbReference type="ARBA" id="ARBA00022723"/>
    </source>
</evidence>
<dbReference type="SUPFAM" id="SSF51621">
    <property type="entry name" value="Phosphoenolpyruvate/pyruvate domain"/>
    <property type="match status" value="1"/>
</dbReference>
<dbReference type="Gene3D" id="3.20.20.60">
    <property type="entry name" value="Phosphoenolpyruvate-binding domains"/>
    <property type="match status" value="1"/>
</dbReference>
<dbReference type="InParanoid" id="A0A0D2B759"/>
<gene>
    <name evidence="5" type="ORF">PV09_01945</name>
</gene>
<dbReference type="InterPro" id="IPR040442">
    <property type="entry name" value="Pyrv_kinase-like_dom_sf"/>
</dbReference>
<name>A0A0D2B759_9PEZI</name>
<organism evidence="5 6">
    <name type="scientific">Verruconis gallopava</name>
    <dbReference type="NCBI Taxonomy" id="253628"/>
    <lineage>
        <taxon>Eukaryota</taxon>
        <taxon>Fungi</taxon>
        <taxon>Dikarya</taxon>
        <taxon>Ascomycota</taxon>
        <taxon>Pezizomycotina</taxon>
        <taxon>Dothideomycetes</taxon>
        <taxon>Pleosporomycetidae</taxon>
        <taxon>Venturiales</taxon>
        <taxon>Sympoventuriaceae</taxon>
        <taxon>Verruconis</taxon>
    </lineage>
</organism>
<dbReference type="GeneID" id="27309918"/>
<dbReference type="HOGENOM" id="CLU_059964_3_0_1"/>
<keyword evidence="3" id="KW-0456">Lyase</keyword>
<dbReference type="GO" id="GO:0046872">
    <property type="term" value="F:metal ion binding"/>
    <property type="evidence" value="ECO:0007669"/>
    <property type="project" value="UniProtKB-KW"/>
</dbReference>
<dbReference type="RefSeq" id="XP_016216923.1">
    <property type="nucleotide sequence ID" value="XM_016354907.1"/>
</dbReference>
<keyword evidence="6" id="KW-1185">Reference proteome</keyword>
<dbReference type="GO" id="GO:0016832">
    <property type="term" value="F:aldehyde-lyase activity"/>
    <property type="evidence" value="ECO:0007669"/>
    <property type="project" value="TreeGrafter"/>
</dbReference>
<dbReference type="EMBL" id="KN847533">
    <property type="protein sequence ID" value="KIW07054.1"/>
    <property type="molecule type" value="Genomic_DNA"/>
</dbReference>
<keyword evidence="2" id="KW-0479">Metal-binding</keyword>
<dbReference type="GO" id="GO:0005737">
    <property type="term" value="C:cytoplasm"/>
    <property type="evidence" value="ECO:0007669"/>
    <property type="project" value="TreeGrafter"/>
</dbReference>
<reference evidence="5 6" key="1">
    <citation type="submission" date="2015-01" db="EMBL/GenBank/DDBJ databases">
        <title>The Genome Sequence of Ochroconis gallopava CBS43764.</title>
        <authorList>
            <consortium name="The Broad Institute Genomics Platform"/>
            <person name="Cuomo C."/>
            <person name="de Hoog S."/>
            <person name="Gorbushina A."/>
            <person name="Stielow B."/>
            <person name="Teixiera M."/>
            <person name="Abouelleil A."/>
            <person name="Chapman S.B."/>
            <person name="Priest M."/>
            <person name="Young S.K."/>
            <person name="Wortman J."/>
            <person name="Nusbaum C."/>
            <person name="Birren B."/>
        </authorList>
    </citation>
    <scope>NUCLEOTIDE SEQUENCE [LARGE SCALE GENOMIC DNA]</scope>
    <source>
        <strain evidence="5 6">CBS 43764</strain>
    </source>
</reference>
<dbReference type="InterPro" id="IPR015813">
    <property type="entry name" value="Pyrv/PenolPyrv_kinase-like_dom"/>
</dbReference>
<evidence type="ECO:0000256" key="3">
    <source>
        <dbReference type="ARBA" id="ARBA00023239"/>
    </source>
</evidence>
<dbReference type="VEuPathDB" id="FungiDB:PV09_01945"/>
<dbReference type="OrthoDB" id="1621678at2759"/>
<accession>A0A0D2B759</accession>
<dbReference type="PANTHER" id="PTHR30502">
    <property type="entry name" value="2-KETO-3-DEOXY-L-RHAMNONATE ALDOLASE"/>
    <property type="match status" value="1"/>
</dbReference>
<protein>
    <recommendedName>
        <fullName evidence="4">HpcH/HpaI aldolase/citrate lyase domain-containing protein</fullName>
    </recommendedName>
</protein>
<evidence type="ECO:0000313" key="6">
    <source>
        <dbReference type="Proteomes" id="UP000053259"/>
    </source>
</evidence>
<dbReference type="Proteomes" id="UP000053259">
    <property type="component" value="Unassembled WGS sequence"/>
</dbReference>
<evidence type="ECO:0000313" key="5">
    <source>
        <dbReference type="EMBL" id="KIW07054.1"/>
    </source>
</evidence>
<evidence type="ECO:0000259" key="4">
    <source>
        <dbReference type="Pfam" id="PF03328"/>
    </source>
</evidence>
<comment type="similarity">
    <text evidence="1">Belongs to the HpcH/HpaI aldolase family.</text>
</comment>
<dbReference type="AlphaFoldDB" id="A0A0D2B759"/>
<evidence type="ECO:0000256" key="1">
    <source>
        <dbReference type="ARBA" id="ARBA00005568"/>
    </source>
</evidence>
<dbReference type="STRING" id="253628.A0A0D2B759"/>
<proteinExistence type="inferred from homology"/>